<dbReference type="CDD" id="cd09276">
    <property type="entry name" value="Rnase_HI_RT_non_LTR"/>
    <property type="match status" value="1"/>
</dbReference>
<keyword evidence="3" id="KW-0548">Nucleotidyltransferase</keyword>
<dbReference type="SUPFAM" id="SSF53098">
    <property type="entry name" value="Ribonuclease H-like"/>
    <property type="match status" value="1"/>
</dbReference>
<dbReference type="Pfam" id="PF00075">
    <property type="entry name" value="RNase_H"/>
    <property type="match status" value="1"/>
</dbReference>
<feature type="domain" description="RNase H type-1" evidence="2">
    <location>
        <begin position="391"/>
        <end position="521"/>
    </location>
</feature>
<accession>O46185</accession>
<dbReference type="FlyBase" id="FBgn0044175">
    <property type="gene designation" value="Dsub\bilbo\ORF"/>
</dbReference>
<dbReference type="Pfam" id="PF00078">
    <property type="entry name" value="RVT_1"/>
    <property type="match status" value="1"/>
</dbReference>
<evidence type="ECO:0000259" key="1">
    <source>
        <dbReference type="PROSITE" id="PS50878"/>
    </source>
</evidence>
<dbReference type="InterPro" id="IPR002156">
    <property type="entry name" value="RNaseH_domain"/>
</dbReference>
<dbReference type="PANTHER" id="PTHR33481:SF1">
    <property type="entry name" value="ENDONUCLEASE_EXONUCLEASE_PHOSPHATASE DOMAIN-CONTAINING PROTEIN-RELATED"/>
    <property type="match status" value="1"/>
</dbReference>
<reference evidence="3" key="1">
    <citation type="journal article" date="1997" name="Mol. Biol. Evol.">
        <title>bilbo, a non-LTR retrotransposon of Drosophila subobscura: a clue to the evolution of LINE-like elements in Drosophila.</title>
        <authorList>
            <person name="Blesa D."/>
            <person name="Martinez-Sebastian M.J."/>
        </authorList>
    </citation>
    <scope>NUCLEOTIDE SEQUENCE</scope>
    <source>
        <strain evidence="3">H271</strain>
    </source>
</reference>
<dbReference type="PROSITE" id="PS50878">
    <property type="entry name" value="RT_POL"/>
    <property type="match status" value="1"/>
</dbReference>
<dbReference type="EMBL" id="U73803">
    <property type="protein sequence ID" value="AAB92394.1"/>
    <property type="molecule type" value="Genomic_DNA"/>
</dbReference>
<dbReference type="SUPFAM" id="SSF56672">
    <property type="entry name" value="DNA/RNA polymerases"/>
    <property type="match status" value="1"/>
</dbReference>
<dbReference type="GO" id="GO:0003964">
    <property type="term" value="F:RNA-directed DNA polymerase activity"/>
    <property type="evidence" value="ECO:0007669"/>
    <property type="project" value="UniProtKB-KW"/>
</dbReference>
<organism evidence="3">
    <name type="scientific">Drosophila subobscura</name>
    <name type="common">Fruit fly</name>
    <dbReference type="NCBI Taxonomy" id="7241"/>
    <lineage>
        <taxon>Eukaryota</taxon>
        <taxon>Metazoa</taxon>
        <taxon>Ecdysozoa</taxon>
        <taxon>Arthropoda</taxon>
        <taxon>Hexapoda</taxon>
        <taxon>Insecta</taxon>
        <taxon>Pterygota</taxon>
        <taxon>Neoptera</taxon>
        <taxon>Endopterygota</taxon>
        <taxon>Diptera</taxon>
        <taxon>Brachycera</taxon>
        <taxon>Muscomorpha</taxon>
        <taxon>Ephydroidea</taxon>
        <taxon>Drosophilidae</taxon>
        <taxon>Drosophila</taxon>
        <taxon>Sophophora</taxon>
    </lineage>
</organism>
<dbReference type="InterPro" id="IPR012337">
    <property type="entry name" value="RNaseH-like_sf"/>
</dbReference>
<feature type="domain" description="Reverse transcriptase" evidence="1">
    <location>
        <begin position="1"/>
        <end position="216"/>
    </location>
</feature>
<keyword evidence="3" id="KW-0808">Transferase</keyword>
<evidence type="ECO:0000313" key="4">
    <source>
        <dbReference type="FlyBase" id="FBgn0044175"/>
    </source>
</evidence>
<dbReference type="Gene3D" id="3.30.70.270">
    <property type="match status" value="1"/>
</dbReference>
<keyword evidence="3" id="KW-0695">RNA-directed DNA polymerase</keyword>
<dbReference type="GO" id="GO:0004523">
    <property type="term" value="F:RNA-DNA hybrid ribonuclease activity"/>
    <property type="evidence" value="ECO:0007669"/>
    <property type="project" value="InterPro"/>
</dbReference>
<dbReference type="InterPro" id="IPR036397">
    <property type="entry name" value="RNaseH_sf"/>
</dbReference>
<dbReference type="CDD" id="cd01650">
    <property type="entry name" value="RT_nLTR_like"/>
    <property type="match status" value="1"/>
</dbReference>
<dbReference type="InterPro" id="IPR000477">
    <property type="entry name" value="RT_dom"/>
</dbReference>
<dbReference type="Gene3D" id="3.30.420.10">
    <property type="entry name" value="Ribonuclease H-like superfamily/Ribonuclease H"/>
    <property type="match status" value="1"/>
</dbReference>
<dbReference type="PANTHER" id="PTHR33481">
    <property type="entry name" value="REVERSE TRANSCRIPTASE"/>
    <property type="match status" value="1"/>
</dbReference>
<dbReference type="InterPro" id="IPR043502">
    <property type="entry name" value="DNA/RNA_pol_sf"/>
</dbReference>
<gene>
    <name evidence="4" type="primary">ORF</name>
</gene>
<feature type="non-terminal residue" evidence="3">
    <location>
        <position position="1"/>
    </location>
</feature>
<evidence type="ECO:0000313" key="3">
    <source>
        <dbReference type="EMBL" id="AAB92394.1"/>
    </source>
</evidence>
<proteinExistence type="predicted"/>
<name>O46185_DROSU</name>
<dbReference type="PROSITE" id="PS50879">
    <property type="entry name" value="RNASE_H_1"/>
    <property type="match status" value="1"/>
</dbReference>
<dbReference type="InterPro" id="IPR043128">
    <property type="entry name" value="Rev_trsase/Diguanyl_cyclase"/>
</dbReference>
<protein>
    <submittedName>
        <fullName evidence="3">Putative reverse transcriptase</fullName>
    </submittedName>
</protein>
<dbReference type="GO" id="GO:0003676">
    <property type="term" value="F:nucleic acid binding"/>
    <property type="evidence" value="ECO:0007669"/>
    <property type="project" value="InterPro"/>
</dbReference>
<dbReference type="AlphaFoldDB" id="O46185"/>
<sequence length="675" mass="74946">GKPLNLRLSGAQHAYRKGKSTETALHEVISAVEKSLHVKEYSLIAFLDIEGAFNNVIPGAITEALTDLGVDRHLVMLIDQLLTCRTVTSSMGSSTQSRYVNRGTPQGGVLSPLLWNIAVNKILCDLEGEGCKVVAYADDVAIIFSGKFPQTLCELMTAKLARLSEWTKSRGLGINPSKTELVLFTNKYKIPPLNPPILNGCRLSFSDSASYLGLVIDKKLSWNLSIKDRVKKATIALYTCKKAIGLKWGMNPRIVQWIYLAIVRPILLYGVTVWWTALSKGTITKQLSKVQRTAALSISGALSTTPTDALNAILCLQSPELAGKEQAEMAAIRLRDSDQWVSQRTGHASILNGNNIVPAKTDYCVPREYTDTPFETIIPHRNDWLEGPPGPKEAIQIFTDGSKLDNKVGGGIYSELLNISYSFRLPDHCSVFQAEVIAIKEALSCLQELTPEATYINIYSDSQAAIKSLNAITTSSATVANCRKSLHEMAYQFVISLIWVPGHQDIEGNCIADELARAGTTIPLLNDKEDIRMPMATCKLRIKEHFKKLTNDRWQTVPLCRITRQTWPNINRKRTDELCKLSRSRCSSVIRSLTGHWLIGTHANRLGAPYNDFCRSCRDEDEEETVEHLFCSCPALSRRRLQYLGSPFLNDISDMSTISPRRIAGFIRASGWDNG</sequence>
<dbReference type="GO" id="GO:0042575">
    <property type="term" value="C:DNA polymerase complex"/>
    <property type="evidence" value="ECO:0007669"/>
    <property type="project" value="UniProtKB-ARBA"/>
</dbReference>
<evidence type="ECO:0000259" key="2">
    <source>
        <dbReference type="PROSITE" id="PS50879"/>
    </source>
</evidence>